<comment type="subunit">
    <text evidence="4 6">Monomer.</text>
</comment>
<keyword evidence="2 4" id="KW-0396">Initiation factor</keyword>
<evidence type="ECO:0000259" key="8">
    <source>
        <dbReference type="Pfam" id="PF05198"/>
    </source>
</evidence>
<dbReference type="InterPro" id="IPR019814">
    <property type="entry name" value="Translation_initiation_fac_3_N"/>
</dbReference>
<protein>
    <recommendedName>
        <fullName evidence="4 5">Translation initiation factor IF-3</fullName>
    </recommendedName>
</protein>
<dbReference type="Pfam" id="PF05198">
    <property type="entry name" value="IF3_N"/>
    <property type="match status" value="1"/>
</dbReference>
<dbReference type="FunFam" id="3.10.20.80:FF:000001">
    <property type="entry name" value="Translation initiation factor IF-3"/>
    <property type="match status" value="1"/>
</dbReference>
<dbReference type="Proteomes" id="UP000000379">
    <property type="component" value="Chromosome"/>
</dbReference>
<dbReference type="Pfam" id="PF00707">
    <property type="entry name" value="IF3_C"/>
    <property type="match status" value="1"/>
</dbReference>
<evidence type="ECO:0000256" key="6">
    <source>
        <dbReference type="RuleBase" id="RU000646"/>
    </source>
</evidence>
<evidence type="ECO:0000259" key="7">
    <source>
        <dbReference type="Pfam" id="PF00707"/>
    </source>
</evidence>
<dbReference type="OrthoDB" id="9806014at2"/>
<gene>
    <name evidence="4" type="primary">infC</name>
    <name evidence="9" type="ordered locus">Trad_1215</name>
</gene>
<dbReference type="GO" id="GO:0005829">
    <property type="term" value="C:cytosol"/>
    <property type="evidence" value="ECO:0007669"/>
    <property type="project" value="TreeGrafter"/>
</dbReference>
<dbReference type="HAMAP" id="MF_00080">
    <property type="entry name" value="IF_3"/>
    <property type="match status" value="1"/>
</dbReference>
<dbReference type="Gene3D" id="3.30.110.10">
    <property type="entry name" value="Translation initiation factor 3 (IF-3), C-terminal domain"/>
    <property type="match status" value="1"/>
</dbReference>
<evidence type="ECO:0000256" key="5">
    <source>
        <dbReference type="NCBIfam" id="TIGR00168"/>
    </source>
</evidence>
<dbReference type="KEGG" id="tra:Trad_1215"/>
<dbReference type="SUPFAM" id="SSF55200">
    <property type="entry name" value="Translation initiation factor IF3, C-terminal domain"/>
    <property type="match status" value="1"/>
</dbReference>
<dbReference type="RefSeq" id="WP_013177708.1">
    <property type="nucleotide sequence ID" value="NC_014221.1"/>
</dbReference>
<evidence type="ECO:0000256" key="4">
    <source>
        <dbReference type="HAMAP-Rule" id="MF_00080"/>
    </source>
</evidence>
<proteinExistence type="inferred from homology"/>
<dbReference type="GO" id="GO:0032790">
    <property type="term" value="P:ribosome disassembly"/>
    <property type="evidence" value="ECO:0007669"/>
    <property type="project" value="TreeGrafter"/>
</dbReference>
<reference evidence="10" key="1">
    <citation type="submission" date="2010-05" db="EMBL/GenBank/DDBJ databases">
        <title>The complete genome of Truepera radiovictris DSM 17093.</title>
        <authorList>
            <consortium name="US DOE Joint Genome Institute (JGI-PGF)"/>
            <person name="Lucas S."/>
            <person name="Copeland A."/>
            <person name="Lapidus A."/>
            <person name="Glavina del Rio T."/>
            <person name="Dalin E."/>
            <person name="Tice H."/>
            <person name="Bruce D."/>
            <person name="Goodwin L."/>
            <person name="Pitluck S."/>
            <person name="Kyrpides N."/>
            <person name="Mavromatis K."/>
            <person name="Ovchinnikova G."/>
            <person name="Munk A.C."/>
            <person name="Detter J.C."/>
            <person name="Han C."/>
            <person name="Tapia R."/>
            <person name="Land M."/>
            <person name="Hauser L."/>
            <person name="Markowitz V."/>
            <person name="Cheng J.-F."/>
            <person name="Hugenholtz P."/>
            <person name="Woyke T."/>
            <person name="Wu D."/>
            <person name="Tindall B."/>
            <person name="Pomrenke H.G."/>
            <person name="Brambilla E."/>
            <person name="Klenk H.-P."/>
            <person name="Eisen J.A."/>
        </authorList>
    </citation>
    <scope>NUCLEOTIDE SEQUENCE [LARGE SCALE GENOMIC DNA]</scope>
    <source>
        <strain evidence="10">DSM 17093 / CIP 108686 / LMG 22925 / RQ-24</strain>
    </source>
</reference>
<dbReference type="AlphaFoldDB" id="D7CWD9"/>
<dbReference type="eggNOG" id="COG0290">
    <property type="taxonomic scope" value="Bacteria"/>
</dbReference>
<dbReference type="STRING" id="649638.Trad_1215"/>
<keyword evidence="10" id="KW-1185">Reference proteome</keyword>
<organism evidence="9 10">
    <name type="scientific">Truepera radiovictrix (strain DSM 17093 / CIP 108686 / LMG 22925 / RQ-24)</name>
    <dbReference type="NCBI Taxonomy" id="649638"/>
    <lineage>
        <taxon>Bacteria</taxon>
        <taxon>Thermotogati</taxon>
        <taxon>Deinococcota</taxon>
        <taxon>Deinococci</taxon>
        <taxon>Trueperales</taxon>
        <taxon>Trueperaceae</taxon>
        <taxon>Truepera</taxon>
    </lineage>
</organism>
<dbReference type="PANTHER" id="PTHR10938">
    <property type="entry name" value="TRANSLATION INITIATION FACTOR IF-3"/>
    <property type="match status" value="1"/>
</dbReference>
<dbReference type="PANTHER" id="PTHR10938:SF0">
    <property type="entry name" value="TRANSLATION INITIATION FACTOR IF-3, MITOCHONDRIAL"/>
    <property type="match status" value="1"/>
</dbReference>
<accession>D7CWD9</accession>
<dbReference type="GO" id="GO:0016020">
    <property type="term" value="C:membrane"/>
    <property type="evidence" value="ECO:0007669"/>
    <property type="project" value="TreeGrafter"/>
</dbReference>
<dbReference type="InterPro" id="IPR036788">
    <property type="entry name" value="T_IF-3_C_sf"/>
</dbReference>
<comment type="similarity">
    <text evidence="1 4 6">Belongs to the IF-3 family.</text>
</comment>
<dbReference type="HOGENOM" id="CLU_054919_3_2_0"/>
<comment type="subcellular location">
    <subcellularLocation>
        <location evidence="4 6">Cytoplasm</location>
    </subcellularLocation>
</comment>
<dbReference type="Gene3D" id="3.10.20.80">
    <property type="entry name" value="Translation initiation factor 3 (IF-3), N-terminal domain"/>
    <property type="match status" value="1"/>
</dbReference>
<evidence type="ECO:0000313" key="9">
    <source>
        <dbReference type="EMBL" id="ADI14338.1"/>
    </source>
</evidence>
<sequence length="181" mass="20748">MKFIARELKVNEQIRVRQVRLIGADGQQQGIMETRDALRLAREAELDLALVGEGAQPPVAKLMDYGKYRYELQQQEKEARRKSRQQEMKAIKFRVKIDDHDYETKVNHVRRFLKGGHKVKLTIMFRGRERTHPELGQEILNRVASDVSDIAVVESAPSLAGMDMNMVLGPIKSPAKESPQR</sequence>
<evidence type="ECO:0000313" key="10">
    <source>
        <dbReference type="Proteomes" id="UP000000379"/>
    </source>
</evidence>
<dbReference type="EMBL" id="CP002049">
    <property type="protein sequence ID" value="ADI14338.1"/>
    <property type="molecule type" value="Genomic_DNA"/>
</dbReference>
<dbReference type="FunFam" id="3.30.110.10:FF:000001">
    <property type="entry name" value="Translation initiation factor IF-3"/>
    <property type="match status" value="1"/>
</dbReference>
<feature type="domain" description="Translation initiation factor 3 N-terminal" evidence="8">
    <location>
        <begin position="10"/>
        <end position="79"/>
    </location>
</feature>
<name>D7CWD9_TRURR</name>
<keyword evidence="3 4" id="KW-0648">Protein biosynthesis</keyword>
<dbReference type="InterPro" id="IPR019813">
    <property type="entry name" value="Translation_initiation_fac3_CS"/>
</dbReference>
<keyword evidence="4" id="KW-0963">Cytoplasm</keyword>
<reference evidence="9 10" key="2">
    <citation type="journal article" date="2011" name="Stand. Genomic Sci.">
        <title>Complete genome sequence of Truepera radiovictrix type strain (RQ-24).</title>
        <authorList>
            <person name="Ivanova N."/>
            <person name="Rohde C."/>
            <person name="Munk C."/>
            <person name="Nolan M."/>
            <person name="Lucas S."/>
            <person name="Del Rio T.G."/>
            <person name="Tice H."/>
            <person name="Deshpande S."/>
            <person name="Cheng J.F."/>
            <person name="Tapia R."/>
            <person name="Han C."/>
            <person name="Goodwin L."/>
            <person name="Pitluck S."/>
            <person name="Liolios K."/>
            <person name="Mavromatis K."/>
            <person name="Mikhailova N."/>
            <person name="Pati A."/>
            <person name="Chen A."/>
            <person name="Palaniappan K."/>
            <person name="Land M."/>
            <person name="Hauser L."/>
            <person name="Chang Y.J."/>
            <person name="Jeffries C.D."/>
            <person name="Brambilla E."/>
            <person name="Rohde M."/>
            <person name="Goker M."/>
            <person name="Tindall B.J."/>
            <person name="Woyke T."/>
            <person name="Bristow J."/>
            <person name="Eisen J.A."/>
            <person name="Markowitz V."/>
            <person name="Hugenholtz P."/>
            <person name="Kyrpides N.C."/>
            <person name="Klenk H.P."/>
            <person name="Lapidus A."/>
        </authorList>
    </citation>
    <scope>NUCLEOTIDE SEQUENCE [LARGE SCALE GENOMIC DNA]</scope>
    <source>
        <strain evidence="10">DSM 17093 / CIP 108686 / LMG 22925 / RQ-24</strain>
    </source>
</reference>
<evidence type="ECO:0000256" key="1">
    <source>
        <dbReference type="ARBA" id="ARBA00005439"/>
    </source>
</evidence>
<dbReference type="PROSITE" id="PS00938">
    <property type="entry name" value="IF3"/>
    <property type="match status" value="1"/>
</dbReference>
<comment type="function">
    <text evidence="4 6">IF-3 binds to the 30S ribosomal subunit and shifts the equilibrium between 70S ribosomes and their 50S and 30S subunits in favor of the free subunits, thus enhancing the availability of 30S subunits on which protein synthesis initiation begins.</text>
</comment>
<evidence type="ECO:0000256" key="3">
    <source>
        <dbReference type="ARBA" id="ARBA00022917"/>
    </source>
</evidence>
<dbReference type="InterPro" id="IPR036787">
    <property type="entry name" value="T_IF-3_N_sf"/>
</dbReference>
<dbReference type="InterPro" id="IPR001288">
    <property type="entry name" value="Translation_initiation_fac_3"/>
</dbReference>
<dbReference type="NCBIfam" id="TIGR00168">
    <property type="entry name" value="infC"/>
    <property type="match status" value="1"/>
</dbReference>
<feature type="domain" description="Translation initiation factor 3 C-terminal" evidence="7">
    <location>
        <begin position="87"/>
        <end position="170"/>
    </location>
</feature>
<dbReference type="SUPFAM" id="SSF54364">
    <property type="entry name" value="Translation initiation factor IF3, N-terminal domain"/>
    <property type="match status" value="1"/>
</dbReference>
<dbReference type="GO" id="GO:0043022">
    <property type="term" value="F:ribosome binding"/>
    <property type="evidence" value="ECO:0007669"/>
    <property type="project" value="UniProtKB-ARBA"/>
</dbReference>
<dbReference type="InterPro" id="IPR019815">
    <property type="entry name" value="Translation_initiation_fac_3_C"/>
</dbReference>
<evidence type="ECO:0000256" key="2">
    <source>
        <dbReference type="ARBA" id="ARBA00022540"/>
    </source>
</evidence>
<dbReference type="GO" id="GO:0003743">
    <property type="term" value="F:translation initiation factor activity"/>
    <property type="evidence" value="ECO:0007669"/>
    <property type="project" value="UniProtKB-UniRule"/>
</dbReference>